<organism evidence="1 2">
    <name type="scientific">Paenibacillus mangrovi</name>
    <dbReference type="NCBI Taxonomy" id="2931978"/>
    <lineage>
        <taxon>Bacteria</taxon>
        <taxon>Bacillati</taxon>
        <taxon>Bacillota</taxon>
        <taxon>Bacilli</taxon>
        <taxon>Bacillales</taxon>
        <taxon>Paenibacillaceae</taxon>
        <taxon>Paenibacillus</taxon>
    </lineage>
</organism>
<dbReference type="SUPFAM" id="SSF53850">
    <property type="entry name" value="Periplasmic binding protein-like II"/>
    <property type="match status" value="1"/>
</dbReference>
<reference evidence="1" key="1">
    <citation type="submission" date="2022-04" db="EMBL/GenBank/DDBJ databases">
        <title>Paenibacillus mangrovi sp. nov., a novel endophytic bacterium isolated from bark of Kandelia candel.</title>
        <authorList>
            <person name="Tuo L."/>
        </authorList>
    </citation>
    <scope>NUCLEOTIDE SEQUENCE</scope>
    <source>
        <strain evidence="1">KQZ6P-2</strain>
    </source>
</reference>
<dbReference type="AlphaFoldDB" id="A0A9X1WNV6"/>
<dbReference type="InterPro" id="IPR050490">
    <property type="entry name" value="Bact_solute-bd_prot1"/>
</dbReference>
<keyword evidence="2" id="KW-1185">Reference proteome</keyword>
<accession>A0A9X1WNV6</accession>
<evidence type="ECO:0000313" key="2">
    <source>
        <dbReference type="Proteomes" id="UP001139347"/>
    </source>
</evidence>
<dbReference type="PROSITE" id="PS51257">
    <property type="entry name" value="PROKAR_LIPOPROTEIN"/>
    <property type="match status" value="1"/>
</dbReference>
<proteinExistence type="predicted"/>
<dbReference type="RefSeq" id="WP_244725447.1">
    <property type="nucleotide sequence ID" value="NZ_JALIRP010000004.1"/>
</dbReference>
<dbReference type="Gene3D" id="3.40.190.10">
    <property type="entry name" value="Periplasmic binding protein-like II"/>
    <property type="match status" value="2"/>
</dbReference>
<sequence>MKRTKSIFFMFVCLIFIFVYLLSGCSEDSPKNAIPSYETMQKATVNPLREYDPPIDVTAAKFITQDVVYPEGQSEQNNAWISLYKEMGINLKYDWVVKGTDAQYFQKLNLSIASGEIPDIMMVNSSQLKLLVEADMLEDLTNVYDRYAIPAVKNIFEQDPMALQSATFDGKLFALPKTEPMIGAQTPVMWVRTDWLKTLNLPVPATWDDVLNTSKAFTIQDPDRNGKQDTFGVALSKEIINGYPSANGFFNAYGAYPRIWKKDDAGNLVYGSIQPEMKEALAQLKKMYKSGELDQEFGIKDGSNVAESIINDRVGLLFGPSWASQWPLQDNKKKNNKAEWRPYPIPSVNGGEATVQMPLGANFYFVVKKGFKHPEAAVKMANLFVEKLYGPSAEYLKYGVDSKGITVAKFALIDMAAPDKDLKRAQNVADALKNTNPTGLNPEEKSTFDKIIAFGQGDLNFYGEMYQNGPEGAMMVLQKLWDAGKVISDGYGGAPTDTMGEKKAALDKMETEIFTKMIYGEIPISQFDKYVEDWNMLGGEQITQEVNKWNASQKK</sequence>
<name>A0A9X1WNV6_9BACL</name>
<gene>
    <name evidence="1" type="ORF">MUG84_13040</name>
</gene>
<protein>
    <submittedName>
        <fullName evidence="1">Extracellular solute-binding protein</fullName>
    </submittedName>
</protein>
<dbReference type="CDD" id="cd13580">
    <property type="entry name" value="PBP2_AlgQ_like_1"/>
    <property type="match status" value="1"/>
</dbReference>
<comment type="caution">
    <text evidence="1">The sequence shown here is derived from an EMBL/GenBank/DDBJ whole genome shotgun (WGS) entry which is preliminary data.</text>
</comment>
<dbReference type="PANTHER" id="PTHR43649">
    <property type="entry name" value="ARABINOSE-BINDING PROTEIN-RELATED"/>
    <property type="match status" value="1"/>
</dbReference>
<dbReference type="EMBL" id="JALIRP010000004">
    <property type="protein sequence ID" value="MCJ8012657.1"/>
    <property type="molecule type" value="Genomic_DNA"/>
</dbReference>
<dbReference type="Proteomes" id="UP001139347">
    <property type="component" value="Unassembled WGS sequence"/>
</dbReference>
<evidence type="ECO:0000313" key="1">
    <source>
        <dbReference type="EMBL" id="MCJ8012657.1"/>
    </source>
</evidence>